<dbReference type="EMBL" id="LCTW02000074">
    <property type="protein sequence ID" value="KXX79888.1"/>
    <property type="molecule type" value="Genomic_DNA"/>
</dbReference>
<name>A0A175W7X1_9PEZI</name>
<protein>
    <submittedName>
        <fullName evidence="1">Uncharacterized protein</fullName>
    </submittedName>
</protein>
<dbReference type="STRING" id="100816.A0A175W7X1"/>
<organism evidence="1 2">
    <name type="scientific">Madurella mycetomatis</name>
    <dbReference type="NCBI Taxonomy" id="100816"/>
    <lineage>
        <taxon>Eukaryota</taxon>
        <taxon>Fungi</taxon>
        <taxon>Dikarya</taxon>
        <taxon>Ascomycota</taxon>
        <taxon>Pezizomycotina</taxon>
        <taxon>Sordariomycetes</taxon>
        <taxon>Sordariomycetidae</taxon>
        <taxon>Sordariales</taxon>
        <taxon>Sordariales incertae sedis</taxon>
        <taxon>Madurella</taxon>
    </lineage>
</organism>
<proteinExistence type="predicted"/>
<evidence type="ECO:0000313" key="1">
    <source>
        <dbReference type="EMBL" id="KXX79888.1"/>
    </source>
</evidence>
<keyword evidence="2" id="KW-1185">Reference proteome</keyword>
<dbReference type="VEuPathDB" id="FungiDB:MMYC01_203769"/>
<sequence>MDGEITWEGFSPEPRIRDRAVRLNVELTGSRQPSLDDVGTVFEMQSAAQRYAPHNGHENPFRKSPLSPLAGDVSSDMLLCLAGRLRASMFFFEMNSMDIKKGAASFGGSICCRLTPEEKGFTALMNCTQYFTTAGRQYELPKSAKPVAGSARAPFEIPITFCWDPESKDPIRIDVHFGDGKEPHPSRFSISGFPMMVTSLLEYGKMHCDSYVKVGPSRGAAGHSRAKSEKASRISVADRNVTSLDEGVAFEDEKIAALPRYSDVVGNSEMEGY</sequence>
<dbReference type="OrthoDB" id="194358at2759"/>
<dbReference type="AlphaFoldDB" id="A0A175W7X1"/>
<gene>
    <name evidence="1" type="ORF">MMYC01_203769</name>
</gene>
<comment type="caution">
    <text evidence="1">The sequence shown here is derived from an EMBL/GenBank/DDBJ whole genome shotgun (WGS) entry which is preliminary data.</text>
</comment>
<dbReference type="Proteomes" id="UP000078237">
    <property type="component" value="Unassembled WGS sequence"/>
</dbReference>
<reference evidence="1 2" key="1">
    <citation type="journal article" date="2016" name="Genome Announc.">
        <title>Genome Sequence of Madurella mycetomatis mm55, Isolated from a Human Mycetoma Case in Sudan.</title>
        <authorList>
            <person name="Smit S."/>
            <person name="Derks M.F."/>
            <person name="Bervoets S."/>
            <person name="Fahal A."/>
            <person name="van Leeuwen W."/>
            <person name="van Belkum A."/>
            <person name="van de Sande W.W."/>
        </authorList>
    </citation>
    <scope>NUCLEOTIDE SEQUENCE [LARGE SCALE GENOMIC DNA]</scope>
    <source>
        <strain evidence="2">mm55</strain>
    </source>
</reference>
<accession>A0A175W7X1</accession>
<evidence type="ECO:0000313" key="2">
    <source>
        <dbReference type="Proteomes" id="UP000078237"/>
    </source>
</evidence>